<evidence type="ECO:0000256" key="1">
    <source>
        <dbReference type="ARBA" id="ARBA00012417"/>
    </source>
</evidence>
<accession>A0ABS4KAG4</accession>
<comment type="similarity">
    <text evidence="7">Belongs to the DNA polymerase HolA subunit family.</text>
</comment>
<comment type="catalytic activity">
    <reaction evidence="8">
        <text>DNA(n) + a 2'-deoxyribonucleoside 5'-triphosphate = DNA(n+1) + diphosphate</text>
        <dbReference type="Rhea" id="RHEA:22508"/>
        <dbReference type="Rhea" id="RHEA-COMP:17339"/>
        <dbReference type="Rhea" id="RHEA-COMP:17340"/>
        <dbReference type="ChEBI" id="CHEBI:33019"/>
        <dbReference type="ChEBI" id="CHEBI:61560"/>
        <dbReference type="ChEBI" id="CHEBI:173112"/>
        <dbReference type="EC" id="2.7.7.7"/>
    </reaction>
</comment>
<dbReference type="EC" id="2.7.7.7" evidence="1"/>
<proteinExistence type="inferred from homology"/>
<sequence>MDYKEIYKNELSGAYLFYGIEKLLIDNACDYIVKKYINNGMEIFNLTNFEGKDLDAKDIMSACETLPVMNEKRVIFVKDVAAFSENVSDEFYDFLDNLADYVIIIFLDTNDNLNKVKKFYKYFSKRKRNVEFTQLKGRDIYKFVEGYIARKNKKIYNVDLSYLISKSSYGSRNVDISLYDLKNEIDKIIALTKTDTITREIIDSSLTENTDTNIFMFLDAMCERDTEKALIEFRNLHSLNEPIQKILFMLTRQVRLLIIYKTLSFARYRESDIMSEMGVKKYEYSKIQRFSRNFKLEFLYDFYKMILEFDEKIKTSSGEDLILFEMLIVKFTS</sequence>
<dbReference type="Pfam" id="PF21694">
    <property type="entry name" value="DNA_pol3_delta_C"/>
    <property type="match status" value="1"/>
</dbReference>
<evidence type="ECO:0000259" key="9">
    <source>
        <dbReference type="Pfam" id="PF06144"/>
    </source>
</evidence>
<dbReference type="Proteomes" id="UP001519306">
    <property type="component" value="Unassembled WGS sequence"/>
</dbReference>
<dbReference type="NCBIfam" id="TIGR01128">
    <property type="entry name" value="holA"/>
    <property type="match status" value="1"/>
</dbReference>
<evidence type="ECO:0000259" key="10">
    <source>
        <dbReference type="Pfam" id="PF21694"/>
    </source>
</evidence>
<dbReference type="PANTHER" id="PTHR34388">
    <property type="entry name" value="DNA POLYMERASE III SUBUNIT DELTA"/>
    <property type="match status" value="1"/>
</dbReference>
<evidence type="ECO:0000256" key="6">
    <source>
        <dbReference type="ARBA" id="ARBA00022932"/>
    </source>
</evidence>
<dbReference type="InterPro" id="IPR027417">
    <property type="entry name" value="P-loop_NTPase"/>
</dbReference>
<evidence type="ECO:0000256" key="3">
    <source>
        <dbReference type="ARBA" id="ARBA00022679"/>
    </source>
</evidence>
<feature type="domain" description="DNA polymerase III delta subunit-like C-terminal" evidence="10">
    <location>
        <begin position="212"/>
        <end position="331"/>
    </location>
</feature>
<evidence type="ECO:0000313" key="12">
    <source>
        <dbReference type="Proteomes" id="UP001519306"/>
    </source>
</evidence>
<dbReference type="SUPFAM" id="SSF52540">
    <property type="entry name" value="P-loop containing nucleoside triphosphate hydrolases"/>
    <property type="match status" value="1"/>
</dbReference>
<dbReference type="Gene3D" id="1.20.272.10">
    <property type="match status" value="1"/>
</dbReference>
<dbReference type="EMBL" id="JAGGLJ010000002">
    <property type="protein sequence ID" value="MBP2024774.1"/>
    <property type="molecule type" value="Genomic_DNA"/>
</dbReference>
<dbReference type="Gene3D" id="3.40.50.300">
    <property type="entry name" value="P-loop containing nucleotide triphosphate hydrolases"/>
    <property type="match status" value="1"/>
</dbReference>
<evidence type="ECO:0000256" key="2">
    <source>
        <dbReference type="ARBA" id="ARBA00017703"/>
    </source>
</evidence>
<dbReference type="InterPro" id="IPR008921">
    <property type="entry name" value="DNA_pol3_clamp-load_cplx_C"/>
</dbReference>
<organism evidence="11 12">
    <name type="scientific">Peptoniphilus stercorisuis</name>
    <dbReference type="NCBI Taxonomy" id="1436965"/>
    <lineage>
        <taxon>Bacteria</taxon>
        <taxon>Bacillati</taxon>
        <taxon>Bacillota</taxon>
        <taxon>Tissierellia</taxon>
        <taxon>Tissierellales</taxon>
        <taxon>Peptoniphilaceae</taxon>
        <taxon>Peptoniphilus</taxon>
    </lineage>
</organism>
<name>A0ABS4KAG4_9FIRM</name>
<dbReference type="InterPro" id="IPR005790">
    <property type="entry name" value="DNA_polIII_delta"/>
</dbReference>
<dbReference type="Pfam" id="PF06144">
    <property type="entry name" value="DNA_pol3_delta"/>
    <property type="match status" value="1"/>
</dbReference>
<comment type="caution">
    <text evidence="11">The sequence shown here is derived from an EMBL/GenBank/DDBJ whole genome shotgun (WGS) entry which is preliminary data.</text>
</comment>
<reference evidence="11 12" key="1">
    <citation type="submission" date="2021-03" db="EMBL/GenBank/DDBJ databases">
        <title>Genomic Encyclopedia of Type Strains, Phase IV (KMG-IV): sequencing the most valuable type-strain genomes for metagenomic binning, comparative biology and taxonomic classification.</title>
        <authorList>
            <person name="Goeker M."/>
        </authorList>
    </citation>
    <scope>NUCLEOTIDE SEQUENCE [LARGE SCALE GENOMIC DNA]</scope>
    <source>
        <strain evidence="11 12">DSM 27563</strain>
    </source>
</reference>
<evidence type="ECO:0000313" key="11">
    <source>
        <dbReference type="EMBL" id="MBP2024774.1"/>
    </source>
</evidence>
<feature type="domain" description="DNA polymerase III delta N-terminal" evidence="9">
    <location>
        <begin position="15"/>
        <end position="131"/>
    </location>
</feature>
<keyword evidence="4 11" id="KW-0548">Nucleotidyltransferase</keyword>
<evidence type="ECO:0000256" key="7">
    <source>
        <dbReference type="ARBA" id="ARBA00034754"/>
    </source>
</evidence>
<dbReference type="PANTHER" id="PTHR34388:SF1">
    <property type="entry name" value="DNA POLYMERASE III SUBUNIT DELTA"/>
    <property type="match status" value="1"/>
</dbReference>
<keyword evidence="3 11" id="KW-0808">Transferase</keyword>
<keyword evidence="6" id="KW-0239">DNA-directed DNA polymerase</keyword>
<dbReference type="InterPro" id="IPR048466">
    <property type="entry name" value="DNA_pol3_delta-like_C"/>
</dbReference>
<dbReference type="RefSeq" id="WP_210060082.1">
    <property type="nucleotide sequence ID" value="NZ_JAGGLJ010000002.1"/>
</dbReference>
<keyword evidence="12" id="KW-1185">Reference proteome</keyword>
<gene>
    <name evidence="11" type="ORF">J2Z71_000290</name>
</gene>
<evidence type="ECO:0000256" key="4">
    <source>
        <dbReference type="ARBA" id="ARBA00022695"/>
    </source>
</evidence>
<dbReference type="InterPro" id="IPR010372">
    <property type="entry name" value="DNA_pol3_delta_N"/>
</dbReference>
<evidence type="ECO:0000256" key="5">
    <source>
        <dbReference type="ARBA" id="ARBA00022705"/>
    </source>
</evidence>
<protein>
    <recommendedName>
        <fullName evidence="2">DNA polymerase III subunit delta</fullName>
        <ecNumber evidence="1">2.7.7.7</ecNumber>
    </recommendedName>
</protein>
<dbReference type="GO" id="GO:0003887">
    <property type="term" value="F:DNA-directed DNA polymerase activity"/>
    <property type="evidence" value="ECO:0007669"/>
    <property type="project" value="UniProtKB-EC"/>
</dbReference>
<dbReference type="SUPFAM" id="SSF48019">
    <property type="entry name" value="post-AAA+ oligomerization domain-like"/>
    <property type="match status" value="1"/>
</dbReference>
<dbReference type="Gene3D" id="1.10.8.60">
    <property type="match status" value="1"/>
</dbReference>
<keyword evidence="5" id="KW-0235">DNA replication</keyword>
<evidence type="ECO:0000256" key="8">
    <source>
        <dbReference type="ARBA" id="ARBA00049244"/>
    </source>
</evidence>